<organism evidence="2 3">
    <name type="scientific">Sphingobium soli</name>
    <dbReference type="NCBI Taxonomy" id="1591116"/>
    <lineage>
        <taxon>Bacteria</taxon>
        <taxon>Pseudomonadati</taxon>
        <taxon>Pseudomonadota</taxon>
        <taxon>Alphaproteobacteria</taxon>
        <taxon>Sphingomonadales</taxon>
        <taxon>Sphingomonadaceae</taxon>
        <taxon>Sphingobium</taxon>
    </lineage>
</organism>
<protein>
    <submittedName>
        <fullName evidence="2">Uncharacterized protein</fullName>
    </submittedName>
</protein>
<dbReference type="EMBL" id="JAJGNP010000009">
    <property type="protein sequence ID" value="MCC4233431.1"/>
    <property type="molecule type" value="Genomic_DNA"/>
</dbReference>
<comment type="caution">
    <text evidence="2">The sequence shown here is derived from an EMBL/GenBank/DDBJ whole genome shotgun (WGS) entry which is preliminary data.</text>
</comment>
<evidence type="ECO:0000313" key="2">
    <source>
        <dbReference type="EMBL" id="MCC4233431.1"/>
    </source>
</evidence>
<sequence>MSFLKTLIASSLMVTAFPAMSQEKANLDRNDPDAIRCKRLQVTGSLVRKTRVCKTNAEWKAIVDYQNREAADLVERNRSGTVMGN</sequence>
<gene>
    <name evidence="2" type="ORF">LL253_12105</name>
</gene>
<keyword evidence="3" id="KW-1185">Reference proteome</keyword>
<dbReference type="Proteomes" id="UP001198830">
    <property type="component" value="Unassembled WGS sequence"/>
</dbReference>
<feature type="chain" id="PRO_5046938442" evidence="1">
    <location>
        <begin position="22"/>
        <end position="85"/>
    </location>
</feature>
<evidence type="ECO:0000256" key="1">
    <source>
        <dbReference type="SAM" id="SignalP"/>
    </source>
</evidence>
<proteinExistence type="predicted"/>
<evidence type="ECO:0000313" key="3">
    <source>
        <dbReference type="Proteomes" id="UP001198830"/>
    </source>
</evidence>
<accession>A0ABS8H4H4</accession>
<keyword evidence="1" id="KW-0732">Signal</keyword>
<name>A0ABS8H4H4_9SPHN</name>
<reference evidence="2 3" key="1">
    <citation type="submission" date="2021-10" db="EMBL/GenBank/DDBJ databases">
        <title>The diversity and Nitrogen Metabolism of Culturable Nitrate-Utilizing Bacteria Within the Oxygen Minimum Zone of the Changjiang (Yangtze River)Estuary.</title>
        <authorList>
            <person name="Zhang D."/>
            <person name="Zheng J."/>
            <person name="Liu S."/>
            <person name="He W."/>
        </authorList>
    </citation>
    <scope>NUCLEOTIDE SEQUENCE [LARGE SCALE GENOMIC DNA]</scope>
    <source>
        <strain evidence="2 3">FXH275-2</strain>
    </source>
</reference>
<feature type="signal peptide" evidence="1">
    <location>
        <begin position="1"/>
        <end position="21"/>
    </location>
</feature>